<comment type="caution">
    <text evidence="2">The sequence shown here is derived from an EMBL/GenBank/DDBJ whole genome shotgun (WGS) entry which is preliminary data.</text>
</comment>
<dbReference type="AlphaFoldDB" id="A0A016VJE7"/>
<dbReference type="EMBL" id="JARK01001345">
    <property type="protein sequence ID" value="EYC27142.1"/>
    <property type="molecule type" value="Genomic_DNA"/>
</dbReference>
<organism evidence="2 3">
    <name type="scientific">Ancylostoma ceylanicum</name>
    <dbReference type="NCBI Taxonomy" id="53326"/>
    <lineage>
        <taxon>Eukaryota</taxon>
        <taxon>Metazoa</taxon>
        <taxon>Ecdysozoa</taxon>
        <taxon>Nematoda</taxon>
        <taxon>Chromadorea</taxon>
        <taxon>Rhabditida</taxon>
        <taxon>Rhabditina</taxon>
        <taxon>Rhabditomorpha</taxon>
        <taxon>Strongyloidea</taxon>
        <taxon>Ancylostomatidae</taxon>
        <taxon>Ancylostomatinae</taxon>
        <taxon>Ancylostoma</taxon>
    </lineage>
</organism>
<dbReference type="Gene3D" id="2.40.50.780">
    <property type="match status" value="1"/>
</dbReference>
<name>A0A016VJE7_9BILA</name>
<accession>A0A016VJE7</accession>
<evidence type="ECO:0000256" key="1">
    <source>
        <dbReference type="SAM" id="SignalP"/>
    </source>
</evidence>
<evidence type="ECO:0000313" key="3">
    <source>
        <dbReference type="Proteomes" id="UP000024635"/>
    </source>
</evidence>
<reference evidence="3" key="1">
    <citation type="journal article" date="2015" name="Nat. Genet.">
        <title>The genome and transcriptome of the zoonotic hookworm Ancylostoma ceylanicum identify infection-specific gene families.</title>
        <authorList>
            <person name="Schwarz E.M."/>
            <person name="Hu Y."/>
            <person name="Antoshechkin I."/>
            <person name="Miller M.M."/>
            <person name="Sternberg P.W."/>
            <person name="Aroian R.V."/>
        </authorList>
    </citation>
    <scope>NUCLEOTIDE SEQUENCE</scope>
    <source>
        <strain evidence="3">HY135</strain>
    </source>
</reference>
<dbReference type="Proteomes" id="UP000024635">
    <property type="component" value="Unassembled WGS sequence"/>
</dbReference>
<protein>
    <recommendedName>
        <fullName evidence="4">Cystatin domain-containing protein</fullName>
    </recommendedName>
</protein>
<proteinExistence type="predicted"/>
<keyword evidence="1" id="KW-0732">Signal</keyword>
<feature type="signal peptide" evidence="1">
    <location>
        <begin position="1"/>
        <end position="16"/>
    </location>
</feature>
<gene>
    <name evidence="2" type="primary">Acey_s0009.g545</name>
    <name evidence="2" type="ORF">Y032_0009g545</name>
</gene>
<evidence type="ECO:0008006" key="4">
    <source>
        <dbReference type="Google" id="ProtNLM"/>
    </source>
</evidence>
<dbReference type="Pfam" id="PF21556">
    <property type="entry name" value="AceES-2"/>
    <property type="match status" value="1"/>
</dbReference>
<sequence>MRILILILAACAFVVTSPTCVDLSKITKNDIDNSHFVGKIEVIESRKENHYTVYKVKFKRFYHSRVNVLVLRWLLHETYYVRQDCPSLQKGEDYIACCTSVYRCEKARPYDNLTLEEWRLL</sequence>
<evidence type="ECO:0000313" key="2">
    <source>
        <dbReference type="EMBL" id="EYC27142.1"/>
    </source>
</evidence>
<feature type="chain" id="PRO_5001489532" description="Cystatin domain-containing protein" evidence="1">
    <location>
        <begin position="17"/>
        <end position="121"/>
    </location>
</feature>
<dbReference type="InterPro" id="IPR008993">
    <property type="entry name" value="TIMP-like_OB-fold"/>
</dbReference>
<dbReference type="InterPro" id="IPR049084">
    <property type="entry name" value="AceES-2"/>
</dbReference>
<dbReference type="SUPFAM" id="SSF50242">
    <property type="entry name" value="TIMP-like"/>
    <property type="match status" value="1"/>
</dbReference>
<keyword evidence="3" id="KW-1185">Reference proteome</keyword>